<evidence type="ECO:0000313" key="5">
    <source>
        <dbReference type="EMBL" id="AMD92739.1"/>
    </source>
</evidence>
<name>A0A0X8JPW1_9BACT</name>
<dbReference type="InterPro" id="IPR014030">
    <property type="entry name" value="Ketoacyl_synth_N"/>
</dbReference>
<dbReference type="Gene3D" id="3.40.47.10">
    <property type="match status" value="1"/>
</dbReference>
<dbReference type="EMBL" id="CP014230">
    <property type="protein sequence ID" value="AMD92739.1"/>
    <property type="molecule type" value="Genomic_DNA"/>
</dbReference>
<sequence>MPLRRVVITGLGAVSPLGLGVEPMFAGLLDGVSGVVRVPELEHIHGLGPRVAGLVRDVDASVVPRRIRRSMSAMSVFSLFAAQEALAQAGVDAETVAGGRLGVALGSTVGSVSTMEEFFMQYLPGQSVEHTKSMLFFRIMSHSCASNLAQALGITGRVLAPAAACSTGCQAVGLGFETVALGRQDMMLCGGADEFHPLTAATFDTIQAASTKYNDTPQRTPRPFDRDRDGIVCAEGAGVLLLEALDSALARGADILAEVAGFASTSDTTSIASPDPEPVRRCMEEALDHARLRPEDIGYVNAHATGTVQGDEAEARAIERLFGAATPVSSLKGHMGHTMAASGALELAACVRMLVARRLAPTRNLDNPAPECSGLFLPRRVLPLESGALIKNNFALGGVNCSVVLRRFTHDE</sequence>
<dbReference type="PROSITE" id="PS52004">
    <property type="entry name" value="KS3_2"/>
    <property type="match status" value="1"/>
</dbReference>
<dbReference type="AlphaFoldDB" id="A0A0X8JPW1"/>
<dbReference type="InterPro" id="IPR020841">
    <property type="entry name" value="PKS_Beta-ketoAc_synthase_dom"/>
</dbReference>
<dbReference type="PANTHER" id="PTHR11712">
    <property type="entry name" value="POLYKETIDE SYNTHASE-RELATED"/>
    <property type="match status" value="1"/>
</dbReference>
<dbReference type="InterPro" id="IPR000794">
    <property type="entry name" value="Beta-ketoacyl_synthase"/>
</dbReference>
<proteinExistence type="inferred from homology"/>
<dbReference type="SMART" id="SM00825">
    <property type="entry name" value="PKS_KS"/>
    <property type="match status" value="1"/>
</dbReference>
<protein>
    <submittedName>
        <fullName evidence="5">3-oxoacyl-ACP synthase</fullName>
    </submittedName>
</protein>
<evidence type="ECO:0000256" key="3">
    <source>
        <dbReference type="RuleBase" id="RU003694"/>
    </source>
</evidence>
<dbReference type="GO" id="GO:0005829">
    <property type="term" value="C:cytosol"/>
    <property type="evidence" value="ECO:0007669"/>
    <property type="project" value="TreeGrafter"/>
</dbReference>
<dbReference type="Pfam" id="PF00109">
    <property type="entry name" value="ketoacyl-synt"/>
    <property type="match status" value="1"/>
</dbReference>
<dbReference type="InterPro" id="IPR018201">
    <property type="entry name" value="Ketoacyl_synth_AS"/>
</dbReference>
<reference evidence="6" key="1">
    <citation type="submission" date="2016-02" db="EMBL/GenBank/DDBJ databases">
        <authorList>
            <person name="Holder M.E."/>
            <person name="Ajami N.J."/>
            <person name="Petrosino J.F."/>
        </authorList>
    </citation>
    <scope>NUCLEOTIDE SEQUENCE [LARGE SCALE GENOMIC DNA]</scope>
    <source>
        <strain evidence="6">DSM 12838</strain>
    </source>
</reference>
<gene>
    <name evidence="5" type="ORF">AXF15_06240</name>
</gene>
<dbReference type="SUPFAM" id="SSF53901">
    <property type="entry name" value="Thiolase-like"/>
    <property type="match status" value="2"/>
</dbReference>
<dbReference type="PANTHER" id="PTHR11712:SF325">
    <property type="entry name" value="3-OXOACYL-(ACYL-CARRIER-PROTEIN) SYNTHASE II FABF"/>
    <property type="match status" value="1"/>
</dbReference>
<dbReference type="GO" id="GO:0004315">
    <property type="term" value="F:3-oxoacyl-[acyl-carrier-protein] synthase activity"/>
    <property type="evidence" value="ECO:0007669"/>
    <property type="project" value="InterPro"/>
</dbReference>
<evidence type="ECO:0000313" key="6">
    <source>
        <dbReference type="Proteomes" id="UP000063964"/>
    </source>
</evidence>
<dbReference type="KEGG" id="doa:AXF15_06240"/>
<accession>A0A0X8JPW1</accession>
<keyword evidence="6" id="KW-1185">Reference proteome</keyword>
<organism evidence="5 6">
    <name type="scientific">Desulfomicrobium orale DSM 12838</name>
    <dbReference type="NCBI Taxonomy" id="888061"/>
    <lineage>
        <taxon>Bacteria</taxon>
        <taxon>Pseudomonadati</taxon>
        <taxon>Thermodesulfobacteriota</taxon>
        <taxon>Desulfovibrionia</taxon>
        <taxon>Desulfovibrionales</taxon>
        <taxon>Desulfomicrobiaceae</taxon>
        <taxon>Desulfomicrobium</taxon>
    </lineage>
</organism>
<dbReference type="Proteomes" id="UP000063964">
    <property type="component" value="Chromosome"/>
</dbReference>
<keyword evidence="2 3" id="KW-0808">Transferase</keyword>
<evidence type="ECO:0000259" key="4">
    <source>
        <dbReference type="PROSITE" id="PS52004"/>
    </source>
</evidence>
<dbReference type="InterPro" id="IPR014031">
    <property type="entry name" value="Ketoacyl_synth_C"/>
</dbReference>
<dbReference type="CDD" id="cd00834">
    <property type="entry name" value="KAS_I_II"/>
    <property type="match status" value="1"/>
</dbReference>
<feature type="domain" description="Ketosynthase family 3 (KS3)" evidence="4">
    <location>
        <begin position="3"/>
        <end position="407"/>
    </location>
</feature>
<dbReference type="InterPro" id="IPR016039">
    <property type="entry name" value="Thiolase-like"/>
</dbReference>
<dbReference type="PROSITE" id="PS00606">
    <property type="entry name" value="KS3_1"/>
    <property type="match status" value="1"/>
</dbReference>
<dbReference type="STRING" id="888061.AXF15_06240"/>
<comment type="similarity">
    <text evidence="1 3">Belongs to the thiolase-like superfamily. Beta-ketoacyl-ACP synthases family.</text>
</comment>
<evidence type="ECO:0000256" key="2">
    <source>
        <dbReference type="ARBA" id="ARBA00022679"/>
    </source>
</evidence>
<dbReference type="Pfam" id="PF02801">
    <property type="entry name" value="Ketoacyl-synt_C"/>
    <property type="match status" value="1"/>
</dbReference>
<dbReference type="RefSeq" id="WP_066604804.1">
    <property type="nucleotide sequence ID" value="NZ_CP014230.1"/>
</dbReference>
<evidence type="ECO:0000256" key="1">
    <source>
        <dbReference type="ARBA" id="ARBA00008467"/>
    </source>
</evidence>
<dbReference type="OrthoDB" id="9808669at2"/>
<dbReference type="GO" id="GO:0006633">
    <property type="term" value="P:fatty acid biosynthetic process"/>
    <property type="evidence" value="ECO:0007669"/>
    <property type="project" value="InterPro"/>
</dbReference>